<dbReference type="EMBL" id="NFKP01000002">
    <property type="protein sequence ID" value="OUP70954.1"/>
    <property type="molecule type" value="Genomic_DNA"/>
</dbReference>
<dbReference type="InterPro" id="IPR050272">
    <property type="entry name" value="Isochorismatase-like_hydrls"/>
</dbReference>
<dbReference type="Pfam" id="PF00857">
    <property type="entry name" value="Isochorismatase"/>
    <property type="match status" value="1"/>
</dbReference>
<evidence type="ECO:0000313" key="7">
    <source>
        <dbReference type="Proteomes" id="UP000196386"/>
    </source>
</evidence>
<reference evidence="5" key="3">
    <citation type="journal article" date="2018" name="BMC Genomics">
        <title>Whole genome sequencing and function prediction of 133 gut anaerobes isolated from chicken caecum in pure cultures.</title>
        <authorList>
            <person name="Medvecky M."/>
            <person name="Cejkova D."/>
            <person name="Polansky O."/>
            <person name="Karasova D."/>
            <person name="Kubasova T."/>
            <person name="Cizek A."/>
            <person name="Rychlik I."/>
        </authorList>
    </citation>
    <scope>NUCLEOTIDE SEQUENCE</scope>
    <source>
        <strain evidence="5">An175</strain>
    </source>
</reference>
<protein>
    <submittedName>
        <fullName evidence="5">Isochorismatase</fullName>
    </submittedName>
    <submittedName>
        <fullName evidence="4">Peroxyureidoacrylate/ureidoacrylate amidohydrolase RutB</fullName>
        <ecNumber evidence="4">3.5.1.-</ecNumber>
    </submittedName>
</protein>
<name>A0A174PVF8_9FIRM</name>
<comment type="similarity">
    <text evidence="1">Belongs to the isochorismatase family.</text>
</comment>
<dbReference type="SUPFAM" id="SSF52499">
    <property type="entry name" value="Isochorismatase-like hydrolases"/>
    <property type="match status" value="1"/>
</dbReference>
<dbReference type="CDD" id="cd00431">
    <property type="entry name" value="cysteine_hydrolases"/>
    <property type="match status" value="1"/>
</dbReference>
<dbReference type="EC" id="3.5.1.-" evidence="4"/>
<evidence type="ECO:0000256" key="2">
    <source>
        <dbReference type="ARBA" id="ARBA00022801"/>
    </source>
</evidence>
<evidence type="ECO:0000256" key="1">
    <source>
        <dbReference type="ARBA" id="ARBA00006336"/>
    </source>
</evidence>
<dbReference type="Proteomes" id="UP000095765">
    <property type="component" value="Unassembled WGS sequence"/>
</dbReference>
<dbReference type="RefSeq" id="WP_006875307.1">
    <property type="nucleotide sequence ID" value="NZ_CAMMGH010000004.1"/>
</dbReference>
<proteinExistence type="inferred from homology"/>
<feature type="domain" description="Isochorismatase-like" evidence="3">
    <location>
        <begin position="23"/>
        <end position="195"/>
    </location>
</feature>
<evidence type="ECO:0000313" key="6">
    <source>
        <dbReference type="Proteomes" id="UP000095765"/>
    </source>
</evidence>
<evidence type="ECO:0000313" key="4">
    <source>
        <dbReference type="EMBL" id="CUP63147.1"/>
    </source>
</evidence>
<keyword evidence="2 4" id="KW-0378">Hydrolase</keyword>
<dbReference type="OrthoDB" id="9796485at2"/>
<dbReference type="PANTHER" id="PTHR43540">
    <property type="entry name" value="PEROXYUREIDOACRYLATE/UREIDOACRYLATE AMIDOHYDROLASE-RELATED"/>
    <property type="match status" value="1"/>
</dbReference>
<accession>A0A174PVF8</accession>
<dbReference type="GeneID" id="72465441"/>
<reference evidence="4 6" key="1">
    <citation type="submission" date="2015-09" db="EMBL/GenBank/DDBJ databases">
        <authorList>
            <consortium name="Pathogen Informatics"/>
        </authorList>
    </citation>
    <scope>NUCLEOTIDE SEQUENCE [LARGE SCALE GENOMIC DNA]</scope>
    <source>
        <strain evidence="4 6">2789STDY5834939</strain>
    </source>
</reference>
<dbReference type="Proteomes" id="UP000196386">
    <property type="component" value="Unassembled WGS sequence"/>
</dbReference>
<sequence>MAEKGFSEYFVDDGSDFSVEHGAILIVDMLNDFCKDGGKMPLKEGMETVEPLKALIAKGREKGLPIIYINDCHRADKYDKEFEKRAPHCIEGTWGAAVIDELAPRPEDYQIPKRRFSGFYQTDLDLVLRELGIKTVIVTGVVTNICVRSTCHDAFFLGYQVIVPKDCVRATGSREQESTLWDIETHFGTVTTSDQVIEKL</sequence>
<dbReference type="PANTHER" id="PTHR43540:SF6">
    <property type="entry name" value="ISOCHORISMATASE-LIKE DOMAIN-CONTAINING PROTEIN"/>
    <property type="match status" value="1"/>
</dbReference>
<dbReference type="InterPro" id="IPR036380">
    <property type="entry name" value="Isochorismatase-like_sf"/>
</dbReference>
<dbReference type="AlphaFoldDB" id="A0A174PVF8"/>
<evidence type="ECO:0000259" key="3">
    <source>
        <dbReference type="Pfam" id="PF00857"/>
    </source>
</evidence>
<reference evidence="7" key="2">
    <citation type="submission" date="2017-04" db="EMBL/GenBank/DDBJ databases">
        <title>Function of individual gut microbiota members based on whole genome sequencing of pure cultures obtained from chicken caecum.</title>
        <authorList>
            <person name="Medvecky M."/>
            <person name="Cejkova D."/>
            <person name="Polansky O."/>
            <person name="Karasova D."/>
            <person name="Kubasova T."/>
            <person name="Cizek A."/>
            <person name="Rychlik I."/>
        </authorList>
    </citation>
    <scope>NUCLEOTIDE SEQUENCE [LARGE SCALE GENOMIC DNA]</scope>
    <source>
        <strain evidence="7">An175</strain>
    </source>
</reference>
<dbReference type="Gene3D" id="3.40.50.850">
    <property type="entry name" value="Isochorismatase-like"/>
    <property type="match status" value="1"/>
</dbReference>
<dbReference type="InterPro" id="IPR000868">
    <property type="entry name" value="Isochorismatase-like_dom"/>
</dbReference>
<dbReference type="GO" id="GO:0016787">
    <property type="term" value="F:hydrolase activity"/>
    <property type="evidence" value="ECO:0007669"/>
    <property type="project" value="UniProtKB-KW"/>
</dbReference>
<dbReference type="EMBL" id="CZBE01000008">
    <property type="protein sequence ID" value="CUP63147.1"/>
    <property type="molecule type" value="Genomic_DNA"/>
</dbReference>
<gene>
    <name evidence="4" type="primary">rutB_2</name>
    <name evidence="5" type="ORF">B5F11_02475</name>
    <name evidence="4" type="ORF">ERS852551_01411</name>
</gene>
<evidence type="ECO:0000313" key="5">
    <source>
        <dbReference type="EMBL" id="OUP70954.1"/>
    </source>
</evidence>
<organism evidence="4 6">
    <name type="scientific">Anaerotruncus colihominis</name>
    <dbReference type="NCBI Taxonomy" id="169435"/>
    <lineage>
        <taxon>Bacteria</taxon>
        <taxon>Bacillati</taxon>
        <taxon>Bacillota</taxon>
        <taxon>Clostridia</taxon>
        <taxon>Eubacteriales</taxon>
        <taxon>Oscillospiraceae</taxon>
        <taxon>Anaerotruncus</taxon>
    </lineage>
</organism>